<evidence type="ECO:0000313" key="3">
    <source>
        <dbReference type="EMBL" id="EFL50686.1"/>
    </source>
</evidence>
<evidence type="ECO:0000256" key="1">
    <source>
        <dbReference type="SAM" id="MobiDB-lite"/>
    </source>
</evidence>
<dbReference type="Pfam" id="PF09527">
    <property type="entry name" value="ATPase_gene1"/>
    <property type="match status" value="1"/>
</dbReference>
<dbReference type="eggNOG" id="COG5336">
    <property type="taxonomic scope" value="Bacteria"/>
</dbReference>
<reference evidence="3 4" key="1">
    <citation type="submission" date="2010-08" db="EMBL/GenBank/DDBJ databases">
        <title>The draft genome of Desulfovibrio fructosovorans JJ.</title>
        <authorList>
            <consortium name="US DOE Joint Genome Institute (JGI-PGF)"/>
            <person name="Lucas S."/>
            <person name="Copeland A."/>
            <person name="Lapidus A."/>
            <person name="Cheng J.-F."/>
            <person name="Bruce D."/>
            <person name="Goodwin L."/>
            <person name="Pitluck S."/>
            <person name="Land M.L."/>
            <person name="Hauser L."/>
            <person name="Chang Y.-J."/>
            <person name="Jeffries C."/>
            <person name="Wall J.D."/>
            <person name="Stahl D.A."/>
            <person name="Arkin A.P."/>
            <person name="Dehal P."/>
            <person name="Stolyar S.M."/>
            <person name="Hazen T.C."/>
            <person name="Woyke T.J."/>
        </authorList>
    </citation>
    <scope>NUCLEOTIDE SEQUENCE [LARGE SCALE GENOMIC DNA]</scope>
    <source>
        <strain evidence="3 4">JJ</strain>
    </source>
</reference>
<dbReference type="RefSeq" id="WP_005994554.1">
    <property type="nucleotide sequence ID" value="NZ_AECZ01000017.1"/>
</dbReference>
<dbReference type="EMBL" id="AECZ01000017">
    <property type="protein sequence ID" value="EFL50686.1"/>
    <property type="molecule type" value="Genomic_DNA"/>
</dbReference>
<keyword evidence="2" id="KW-1133">Transmembrane helix</keyword>
<protein>
    <recommendedName>
        <fullName evidence="5">ATP synthase protein I</fullName>
    </recommendedName>
</protein>
<feature type="region of interest" description="Disordered" evidence="1">
    <location>
        <begin position="76"/>
        <end position="102"/>
    </location>
</feature>
<feature type="transmembrane region" description="Helical" evidence="2">
    <location>
        <begin position="20"/>
        <end position="39"/>
    </location>
</feature>
<feature type="compositionally biased region" description="Basic and acidic residues" evidence="1">
    <location>
        <begin position="88"/>
        <end position="102"/>
    </location>
</feature>
<organism evidence="3 4">
    <name type="scientific">Solidesulfovibrio fructosivorans JJ]</name>
    <dbReference type="NCBI Taxonomy" id="596151"/>
    <lineage>
        <taxon>Bacteria</taxon>
        <taxon>Pseudomonadati</taxon>
        <taxon>Thermodesulfobacteriota</taxon>
        <taxon>Desulfovibrionia</taxon>
        <taxon>Desulfovibrionales</taxon>
        <taxon>Desulfovibrionaceae</taxon>
        <taxon>Solidesulfovibrio</taxon>
    </lineage>
</organism>
<gene>
    <name evidence="3" type="ORF">DesfrDRAFT_2627</name>
</gene>
<name>E1JYB2_SOLFR</name>
<evidence type="ECO:0000256" key="2">
    <source>
        <dbReference type="SAM" id="Phobius"/>
    </source>
</evidence>
<evidence type="ECO:0000313" key="4">
    <source>
        <dbReference type="Proteomes" id="UP000006250"/>
    </source>
</evidence>
<keyword evidence="2" id="KW-0472">Membrane</keyword>
<keyword evidence="2" id="KW-0812">Transmembrane</keyword>
<comment type="caution">
    <text evidence="3">The sequence shown here is derived from an EMBL/GenBank/DDBJ whole genome shotgun (WGS) entry which is preliminary data.</text>
</comment>
<accession>E1JYB2</accession>
<evidence type="ECO:0008006" key="5">
    <source>
        <dbReference type="Google" id="ProtNLM"/>
    </source>
</evidence>
<feature type="transmembrane region" description="Helical" evidence="2">
    <location>
        <begin position="45"/>
        <end position="65"/>
    </location>
</feature>
<dbReference type="Proteomes" id="UP000006250">
    <property type="component" value="Unassembled WGS sequence"/>
</dbReference>
<keyword evidence="4" id="KW-1185">Reference proteome</keyword>
<dbReference type="AlphaFoldDB" id="E1JYB2"/>
<proteinExistence type="predicted"/>
<dbReference type="STRING" id="596151.DesfrDRAFT_2627"/>
<dbReference type="OrthoDB" id="15401at2"/>
<sequence>MFGRLIKDKGVRESIASASVVGLNLVSATFVGLFIGWWLDKWLGTKPWLLLAFLIFGIIAGFRNVMQEVRKIQKADAQNVADGQEEQDGGKGRGQEGDGKKS</sequence>
<dbReference type="InterPro" id="IPR032820">
    <property type="entry name" value="ATPase_put"/>
</dbReference>